<accession>A0A4Q4SX02</accession>
<sequence>MYELFEMLPEDQKTYYNFVHIEALRMCRDMLCIDYGSNKTVSAMRHLTKDEKRRLLETCAQCIYIS</sequence>
<comment type="caution">
    <text evidence="1">The sequence shown here is derived from an EMBL/GenBank/DDBJ whole genome shotgun (WGS) entry which is preliminary data.</text>
</comment>
<evidence type="ECO:0000313" key="1">
    <source>
        <dbReference type="EMBL" id="RYO88990.1"/>
    </source>
</evidence>
<gene>
    <name evidence="1" type="ORF">DL764_008643</name>
</gene>
<dbReference type="EMBL" id="QJNU01000705">
    <property type="protein sequence ID" value="RYO88990.1"/>
    <property type="molecule type" value="Genomic_DNA"/>
</dbReference>
<dbReference type="Proteomes" id="UP000293360">
    <property type="component" value="Unassembled WGS sequence"/>
</dbReference>
<proteinExistence type="predicted"/>
<dbReference type="OrthoDB" id="4778002at2759"/>
<protein>
    <submittedName>
        <fullName evidence="1">Uncharacterized protein</fullName>
    </submittedName>
</protein>
<evidence type="ECO:0000313" key="2">
    <source>
        <dbReference type="Proteomes" id="UP000293360"/>
    </source>
</evidence>
<name>A0A4Q4SX02_9PEZI</name>
<organism evidence="1 2">
    <name type="scientific">Monosporascus ibericus</name>
    <dbReference type="NCBI Taxonomy" id="155417"/>
    <lineage>
        <taxon>Eukaryota</taxon>
        <taxon>Fungi</taxon>
        <taxon>Dikarya</taxon>
        <taxon>Ascomycota</taxon>
        <taxon>Pezizomycotina</taxon>
        <taxon>Sordariomycetes</taxon>
        <taxon>Xylariomycetidae</taxon>
        <taxon>Xylariales</taxon>
        <taxon>Xylariales incertae sedis</taxon>
        <taxon>Monosporascus</taxon>
    </lineage>
</organism>
<reference evidence="1 2" key="1">
    <citation type="submission" date="2018-06" db="EMBL/GenBank/DDBJ databases">
        <title>Complete Genomes of Monosporascus.</title>
        <authorList>
            <person name="Robinson A.J."/>
            <person name="Natvig D.O."/>
        </authorList>
    </citation>
    <scope>NUCLEOTIDE SEQUENCE [LARGE SCALE GENOMIC DNA]</scope>
    <source>
        <strain evidence="1 2">CBS 110550</strain>
    </source>
</reference>
<keyword evidence="2" id="KW-1185">Reference proteome</keyword>
<dbReference type="AlphaFoldDB" id="A0A4Q4SX02"/>